<gene>
    <name evidence="3" type="ORF">GMARGA_LOCUS15723</name>
</gene>
<protein>
    <submittedName>
        <fullName evidence="3">46448_t:CDS:1</fullName>
    </submittedName>
</protein>
<dbReference type="Proteomes" id="UP000789901">
    <property type="component" value="Unassembled WGS sequence"/>
</dbReference>
<sequence>PTILPDLILLEEKKFTMNRQRNSYTVEEKRKAVELVLCTSNLYAARFYSLDLTMNGLAVNYPNIKSKMAKILDENWAKAEFHSGNTDLAVIPRDLMSMCQPLDVCINKPFKNQLHKIWHKWIADSSNSITIKENLKHATFKRCDISNCLLGSKDYLIYTTDDELDEDEIEDFDDVEEENNESDSDESDSDESDSDESDSDEFNNRVGK</sequence>
<comment type="caution">
    <text evidence="3">The sequence shown here is derived from an EMBL/GenBank/DDBJ whole genome shotgun (WGS) entry which is preliminary data.</text>
</comment>
<feature type="non-terminal residue" evidence="3">
    <location>
        <position position="1"/>
    </location>
</feature>
<evidence type="ECO:0000313" key="3">
    <source>
        <dbReference type="EMBL" id="CAG8744511.1"/>
    </source>
</evidence>
<evidence type="ECO:0000256" key="1">
    <source>
        <dbReference type="SAM" id="MobiDB-lite"/>
    </source>
</evidence>
<dbReference type="EMBL" id="CAJVQB010011003">
    <property type="protein sequence ID" value="CAG8744511.1"/>
    <property type="molecule type" value="Genomic_DNA"/>
</dbReference>
<accession>A0ABN7V8U0</accession>
<feature type="domain" description="DDE-1" evidence="2">
    <location>
        <begin position="78"/>
        <end position="130"/>
    </location>
</feature>
<reference evidence="3 4" key="1">
    <citation type="submission" date="2021-06" db="EMBL/GenBank/DDBJ databases">
        <authorList>
            <person name="Kallberg Y."/>
            <person name="Tangrot J."/>
            <person name="Rosling A."/>
        </authorList>
    </citation>
    <scope>NUCLEOTIDE SEQUENCE [LARGE SCALE GENOMIC DNA]</scope>
    <source>
        <strain evidence="3 4">120-4 pot B 10/14</strain>
    </source>
</reference>
<dbReference type="Pfam" id="PF03184">
    <property type="entry name" value="DDE_1"/>
    <property type="match status" value="1"/>
</dbReference>
<proteinExistence type="predicted"/>
<feature type="region of interest" description="Disordered" evidence="1">
    <location>
        <begin position="162"/>
        <end position="208"/>
    </location>
</feature>
<feature type="compositionally biased region" description="Acidic residues" evidence="1">
    <location>
        <begin position="162"/>
        <end position="201"/>
    </location>
</feature>
<keyword evidence="4" id="KW-1185">Reference proteome</keyword>
<evidence type="ECO:0000313" key="4">
    <source>
        <dbReference type="Proteomes" id="UP000789901"/>
    </source>
</evidence>
<organism evidence="3 4">
    <name type="scientific">Gigaspora margarita</name>
    <dbReference type="NCBI Taxonomy" id="4874"/>
    <lineage>
        <taxon>Eukaryota</taxon>
        <taxon>Fungi</taxon>
        <taxon>Fungi incertae sedis</taxon>
        <taxon>Mucoromycota</taxon>
        <taxon>Glomeromycotina</taxon>
        <taxon>Glomeromycetes</taxon>
        <taxon>Diversisporales</taxon>
        <taxon>Gigasporaceae</taxon>
        <taxon>Gigaspora</taxon>
    </lineage>
</organism>
<dbReference type="InterPro" id="IPR004875">
    <property type="entry name" value="DDE_SF_endonuclease_dom"/>
</dbReference>
<evidence type="ECO:0000259" key="2">
    <source>
        <dbReference type="Pfam" id="PF03184"/>
    </source>
</evidence>
<name>A0ABN7V8U0_GIGMA</name>